<organism evidence="2 3">
    <name type="scientific">Acidicapsa dinghuensis</name>
    <dbReference type="NCBI Taxonomy" id="2218256"/>
    <lineage>
        <taxon>Bacteria</taxon>
        <taxon>Pseudomonadati</taxon>
        <taxon>Acidobacteriota</taxon>
        <taxon>Terriglobia</taxon>
        <taxon>Terriglobales</taxon>
        <taxon>Acidobacteriaceae</taxon>
        <taxon>Acidicapsa</taxon>
    </lineage>
</organism>
<gene>
    <name evidence="2" type="ORF">ACFPT7_00900</name>
</gene>
<feature type="domain" description="Thioester reductase (TE)" evidence="1">
    <location>
        <begin position="21"/>
        <end position="250"/>
    </location>
</feature>
<name>A0ABW1EA83_9BACT</name>
<dbReference type="EMBL" id="JBHSPH010000001">
    <property type="protein sequence ID" value="MFC5860844.1"/>
    <property type="molecule type" value="Genomic_DNA"/>
</dbReference>
<dbReference type="Gene3D" id="3.40.50.720">
    <property type="entry name" value="NAD(P)-binding Rossmann-like Domain"/>
    <property type="match status" value="1"/>
</dbReference>
<evidence type="ECO:0000259" key="1">
    <source>
        <dbReference type="Pfam" id="PF07993"/>
    </source>
</evidence>
<dbReference type="Pfam" id="PF07993">
    <property type="entry name" value="NAD_binding_4"/>
    <property type="match status" value="1"/>
</dbReference>
<dbReference type="PANTHER" id="PTHR11011">
    <property type="entry name" value="MALE STERILITY PROTEIN 2-RELATED"/>
    <property type="match status" value="1"/>
</dbReference>
<proteinExistence type="predicted"/>
<sequence length="383" mass="42606">MMNLKDNSEGKRIDHPEVILVTGATGFVGKHLVRELLERHPVARLALLVRASRDKSAQERGAEIAGKLDHGRVDVYAGDVSLSRCGLEDAAWSRITGEATRVIHCAATVRFDHTLEEARAINVEGTRRMLELAEAAPNLKCFAYVGTAYVAGARTGLIREDELDVGQGYRNTYERTKAEAEALVRSKLRSIPGVILRPSIVVGDSRTGATSSFKMLYWPLKIFSRRLWRTVPGYPDAVLDIVPVDFVASAVAQLTFDEAALGETVHLCAGPRASAKLGELAQRAAEFFHVLGPRYVDPRLFFATVRPLLMLILWGKKRRVLVDGQAYREYFTMRMEFDTANAERLLRPAGIVAPQVLDYFERLLEFCVASEWGRKPVPAEQAK</sequence>
<dbReference type="RefSeq" id="WP_263334994.1">
    <property type="nucleotide sequence ID" value="NZ_JAGSYH010000002.1"/>
</dbReference>
<protein>
    <submittedName>
        <fullName evidence="2">SDR family oxidoreductase</fullName>
    </submittedName>
</protein>
<comment type="caution">
    <text evidence="2">The sequence shown here is derived from an EMBL/GenBank/DDBJ whole genome shotgun (WGS) entry which is preliminary data.</text>
</comment>
<dbReference type="SUPFAM" id="SSF51735">
    <property type="entry name" value="NAD(P)-binding Rossmann-fold domains"/>
    <property type="match status" value="1"/>
</dbReference>
<accession>A0ABW1EA83</accession>
<dbReference type="PANTHER" id="PTHR11011:SF45">
    <property type="entry name" value="FATTY ACYL-COA REDUCTASE CG8306-RELATED"/>
    <property type="match status" value="1"/>
</dbReference>
<dbReference type="InterPro" id="IPR036291">
    <property type="entry name" value="NAD(P)-bd_dom_sf"/>
</dbReference>
<evidence type="ECO:0000313" key="3">
    <source>
        <dbReference type="Proteomes" id="UP001596091"/>
    </source>
</evidence>
<keyword evidence="3" id="KW-1185">Reference proteome</keyword>
<reference evidence="3" key="1">
    <citation type="journal article" date="2019" name="Int. J. Syst. Evol. Microbiol.">
        <title>The Global Catalogue of Microorganisms (GCM) 10K type strain sequencing project: providing services to taxonomists for standard genome sequencing and annotation.</title>
        <authorList>
            <consortium name="The Broad Institute Genomics Platform"/>
            <consortium name="The Broad Institute Genome Sequencing Center for Infectious Disease"/>
            <person name="Wu L."/>
            <person name="Ma J."/>
        </authorList>
    </citation>
    <scope>NUCLEOTIDE SEQUENCE [LARGE SCALE GENOMIC DNA]</scope>
    <source>
        <strain evidence="3">JCM 4087</strain>
    </source>
</reference>
<evidence type="ECO:0000313" key="2">
    <source>
        <dbReference type="EMBL" id="MFC5860844.1"/>
    </source>
</evidence>
<dbReference type="InterPro" id="IPR026055">
    <property type="entry name" value="FAR"/>
</dbReference>
<dbReference type="InterPro" id="IPR013120">
    <property type="entry name" value="FAR_NAD-bd"/>
</dbReference>
<dbReference type="CDD" id="cd05263">
    <property type="entry name" value="MupV_like_SDR_e"/>
    <property type="match status" value="1"/>
</dbReference>
<dbReference type="Proteomes" id="UP001596091">
    <property type="component" value="Unassembled WGS sequence"/>
</dbReference>